<sequence length="86" mass="9445">MSASLPPLFFGRLLSPSAWVAKVGGYVVLEAQRIAMDKRKELETLSWALQQVVSGVSMLLEESQNHSINPPLTGDDITLQKVSISY</sequence>
<dbReference type="Proteomes" id="UP001243330">
    <property type="component" value="Unassembled WGS sequence"/>
</dbReference>
<comment type="caution">
    <text evidence="1">The sequence shown here is derived from an EMBL/GenBank/DDBJ whole genome shotgun (WGS) entry which is preliminary data.</text>
</comment>
<accession>A0AAD9AN35</accession>
<protein>
    <submittedName>
        <fullName evidence="1">Uncharacterized protein</fullName>
    </submittedName>
</protein>
<proteinExistence type="predicted"/>
<dbReference type="AlphaFoldDB" id="A0AAD9AN35"/>
<gene>
    <name evidence="1" type="ORF">CCHR01_06046</name>
</gene>
<reference evidence="1" key="1">
    <citation type="submission" date="2023-01" db="EMBL/GenBank/DDBJ databases">
        <title>Colletotrichum chrysophilum M932 genome sequence.</title>
        <authorList>
            <person name="Baroncelli R."/>
        </authorList>
    </citation>
    <scope>NUCLEOTIDE SEQUENCE</scope>
    <source>
        <strain evidence="1">M932</strain>
    </source>
</reference>
<evidence type="ECO:0000313" key="1">
    <source>
        <dbReference type="EMBL" id="KAK1851301.1"/>
    </source>
</evidence>
<name>A0AAD9AN35_9PEZI</name>
<organism evidence="1 2">
    <name type="scientific">Colletotrichum chrysophilum</name>
    <dbReference type="NCBI Taxonomy" id="1836956"/>
    <lineage>
        <taxon>Eukaryota</taxon>
        <taxon>Fungi</taxon>
        <taxon>Dikarya</taxon>
        <taxon>Ascomycota</taxon>
        <taxon>Pezizomycotina</taxon>
        <taxon>Sordariomycetes</taxon>
        <taxon>Hypocreomycetidae</taxon>
        <taxon>Glomerellales</taxon>
        <taxon>Glomerellaceae</taxon>
        <taxon>Colletotrichum</taxon>
        <taxon>Colletotrichum gloeosporioides species complex</taxon>
    </lineage>
</organism>
<keyword evidence="2" id="KW-1185">Reference proteome</keyword>
<evidence type="ECO:0000313" key="2">
    <source>
        <dbReference type="Proteomes" id="UP001243330"/>
    </source>
</evidence>
<dbReference type="EMBL" id="JAQOWY010000099">
    <property type="protein sequence ID" value="KAK1851301.1"/>
    <property type="molecule type" value="Genomic_DNA"/>
</dbReference>